<dbReference type="InterPro" id="IPR029903">
    <property type="entry name" value="RmlD-like-bd"/>
</dbReference>
<dbReference type="Gene3D" id="3.40.50.720">
    <property type="entry name" value="NAD(P)-binding Rossmann-like Domain"/>
    <property type="match status" value="1"/>
</dbReference>
<gene>
    <name evidence="8" type="ORF">RZN05_02250</name>
</gene>
<feature type="domain" description="RmlD-like substrate binding" evidence="7">
    <location>
        <begin position="503"/>
        <end position="758"/>
    </location>
</feature>
<dbReference type="SUPFAM" id="SSF51735">
    <property type="entry name" value="NAD(P)-binding Rossmann-fold domains"/>
    <property type="match status" value="1"/>
</dbReference>
<name>A0ABU3Y327_9SPHN</name>
<dbReference type="PANTHER" id="PTHR10491">
    <property type="entry name" value="DTDP-4-DEHYDRORHAMNOSE REDUCTASE"/>
    <property type="match status" value="1"/>
</dbReference>
<dbReference type="RefSeq" id="WP_317224997.1">
    <property type="nucleotide sequence ID" value="NZ_JAWJEJ010000001.1"/>
</dbReference>
<dbReference type="SUPFAM" id="SSF51445">
    <property type="entry name" value="(Trans)glycosidases"/>
    <property type="match status" value="1"/>
</dbReference>
<dbReference type="CDD" id="cd05254">
    <property type="entry name" value="dTDP_HR_like_SDR_e"/>
    <property type="match status" value="1"/>
</dbReference>
<keyword evidence="6" id="KW-0521">NADP</keyword>
<dbReference type="EC" id="1.1.1.133" evidence="3 6"/>
<dbReference type="InterPro" id="IPR036291">
    <property type="entry name" value="NAD(P)-bd_dom_sf"/>
</dbReference>
<proteinExistence type="inferred from homology"/>
<evidence type="ECO:0000256" key="3">
    <source>
        <dbReference type="ARBA" id="ARBA00012929"/>
    </source>
</evidence>
<evidence type="ECO:0000256" key="6">
    <source>
        <dbReference type="RuleBase" id="RU364082"/>
    </source>
</evidence>
<organism evidence="8 9">
    <name type="scientific">Sphingomonas agrestis</name>
    <dbReference type="NCBI Taxonomy" id="3080540"/>
    <lineage>
        <taxon>Bacteria</taxon>
        <taxon>Pseudomonadati</taxon>
        <taxon>Pseudomonadota</taxon>
        <taxon>Alphaproteobacteria</taxon>
        <taxon>Sphingomonadales</taxon>
        <taxon>Sphingomonadaceae</taxon>
        <taxon>Sphingomonas</taxon>
    </lineage>
</organism>
<dbReference type="Pfam" id="PF04321">
    <property type="entry name" value="RmlD_sub_bind"/>
    <property type="match status" value="1"/>
</dbReference>
<comment type="pathway">
    <text evidence="1 6">Carbohydrate biosynthesis; dTDP-L-rhamnose biosynthesis.</text>
</comment>
<dbReference type="Gene3D" id="3.90.25.10">
    <property type="entry name" value="UDP-galactose 4-epimerase, domain 1"/>
    <property type="match status" value="1"/>
</dbReference>
<dbReference type="Gene3D" id="3.20.20.80">
    <property type="entry name" value="Glycosidases"/>
    <property type="match status" value="1"/>
</dbReference>
<dbReference type="InterPro" id="IPR005913">
    <property type="entry name" value="dTDP_dehydrorham_reduct"/>
</dbReference>
<evidence type="ECO:0000256" key="5">
    <source>
        <dbReference type="ARBA" id="ARBA00048200"/>
    </source>
</evidence>
<accession>A0ABU3Y327</accession>
<comment type="function">
    <text evidence="6">Catalyzes the reduction of dTDP-6-deoxy-L-lyxo-4-hexulose to yield dTDP-L-rhamnose.</text>
</comment>
<comment type="caution">
    <text evidence="8">The sequence shown here is derived from an EMBL/GenBank/DDBJ whole genome shotgun (WGS) entry which is preliminary data.</text>
</comment>
<keyword evidence="9" id="KW-1185">Reference proteome</keyword>
<dbReference type="PANTHER" id="PTHR10491:SF4">
    <property type="entry name" value="METHIONINE ADENOSYLTRANSFERASE 2 SUBUNIT BETA"/>
    <property type="match status" value="1"/>
</dbReference>
<evidence type="ECO:0000313" key="9">
    <source>
        <dbReference type="Proteomes" id="UP001273531"/>
    </source>
</evidence>
<evidence type="ECO:0000256" key="4">
    <source>
        <dbReference type="ARBA" id="ARBA00017099"/>
    </source>
</evidence>
<comment type="similarity">
    <text evidence="2 6">Belongs to the dTDP-4-dehydrorhamnose reductase family.</text>
</comment>
<protein>
    <recommendedName>
        <fullName evidence="4 6">dTDP-4-dehydrorhamnose reductase</fullName>
        <ecNumber evidence="3 6">1.1.1.133</ecNumber>
    </recommendedName>
</protein>
<evidence type="ECO:0000259" key="7">
    <source>
        <dbReference type="Pfam" id="PF04321"/>
    </source>
</evidence>
<keyword evidence="6" id="KW-0560">Oxidoreductase</keyword>
<dbReference type="Proteomes" id="UP001273531">
    <property type="component" value="Unassembled WGS sequence"/>
</dbReference>
<sequence>MFVPEEFRMILIYKIDLYHQLIQINLRAIINNITDIIFGNTNIIRLLFTDMLVEKLMAAAIELWGGHECTVNRVGECFSDQSLISGHDTRNDDLDRFAALGVTALRYPVLWERIAPADPFARDWRWTDARLQRLRSLQIRPVAGLVHHGSGPRYTNLLDEDFAQGLSAFAGAAAARYEWIEDWTPINEPLTTARFSALYGYWYPHARDERSFWLALLNQIDGIRLSMREIRIVNSSARLIQTEDLGRSWSTAPLRHQAGFDNVRRWMTWDLLCGRVVPEHDMWNRLANLGLARRLAAIADDPCVPDIIGVNHYLTSDRFLDHRLRRYPAQVIGGNDEQRYADVEAIRVLSPAPAGLRGALREAWLRYRIPLAVTEVHNGSTRDEQMRWMGEAWQIAGELRQTGVNIRAVTNWALLGSQGWNTLLTGTGRYEAGAFDTRSGAPRPTAVADLLGALDHPEVQHPVMRGAGWWRRPIRLLYPPVPRAAPMTETGAVKCPQATVPPLLICGASGTLGRALAKACVHRDIGHVLLDRHALDVTDLASISAALDAHRPWAVINAAGWVRVDEAEEASDACVGVNTDGAVALVRQCAERGIPTLSFSSDLVFDGAKRSPYLEADPAAPLSVYGASKARADAAIAALEGVHLVIRTAAFFSPDDPHNFAMQLVARLLSGQRFAASATHIVSPTYVPHLCDTALDLLIDGASGLWHVAGDTALSWHDFARRIANGCGLQQALIDQSSPHELGWRAERPAYTALATSRGLAMPSLDAAIGQFCDSLPVLSRPPLLAVSEV</sequence>
<dbReference type="EMBL" id="JAWJEJ010000001">
    <property type="protein sequence ID" value="MDV3455790.1"/>
    <property type="molecule type" value="Genomic_DNA"/>
</dbReference>
<dbReference type="InterPro" id="IPR017853">
    <property type="entry name" value="GH"/>
</dbReference>
<evidence type="ECO:0000313" key="8">
    <source>
        <dbReference type="EMBL" id="MDV3455790.1"/>
    </source>
</evidence>
<comment type="cofactor">
    <cofactor evidence="6">
        <name>Mg(2+)</name>
        <dbReference type="ChEBI" id="CHEBI:18420"/>
    </cofactor>
    <text evidence="6">Binds 1 Mg(2+) ion per monomer.</text>
</comment>
<comment type="catalytic activity">
    <reaction evidence="5 6">
        <text>dTDP-beta-L-rhamnose + NADP(+) = dTDP-4-dehydro-beta-L-rhamnose + NADPH + H(+)</text>
        <dbReference type="Rhea" id="RHEA:21796"/>
        <dbReference type="ChEBI" id="CHEBI:15378"/>
        <dbReference type="ChEBI" id="CHEBI:57510"/>
        <dbReference type="ChEBI" id="CHEBI:57783"/>
        <dbReference type="ChEBI" id="CHEBI:58349"/>
        <dbReference type="ChEBI" id="CHEBI:62830"/>
        <dbReference type="EC" id="1.1.1.133"/>
    </reaction>
</comment>
<evidence type="ECO:0000256" key="2">
    <source>
        <dbReference type="ARBA" id="ARBA00010944"/>
    </source>
</evidence>
<evidence type="ECO:0000256" key="1">
    <source>
        <dbReference type="ARBA" id="ARBA00004781"/>
    </source>
</evidence>
<reference evidence="8 9" key="1">
    <citation type="submission" date="2023-10" db="EMBL/GenBank/DDBJ databases">
        <title>Sphingomonas sp. HF-S4 16S ribosomal RNA gene Genome sequencing and assembly.</title>
        <authorList>
            <person name="Lee H."/>
        </authorList>
    </citation>
    <scope>NUCLEOTIDE SEQUENCE [LARGE SCALE GENOMIC DNA]</scope>
    <source>
        <strain evidence="8 9">HF-S4</strain>
    </source>
</reference>